<dbReference type="GO" id="GO:0003677">
    <property type="term" value="F:DNA binding"/>
    <property type="evidence" value="ECO:0007669"/>
    <property type="project" value="InterPro"/>
</dbReference>
<feature type="domain" description="Transposase IS4-like" evidence="1">
    <location>
        <begin position="60"/>
        <end position="128"/>
    </location>
</feature>
<dbReference type="Proteomes" id="UP000186657">
    <property type="component" value="Unassembled WGS sequence"/>
</dbReference>
<accession>A0A1U7N492</accession>
<proteinExistence type="predicted"/>
<evidence type="ECO:0000313" key="3">
    <source>
        <dbReference type="Proteomes" id="UP000186657"/>
    </source>
</evidence>
<dbReference type="PANTHER" id="PTHR30007:SF0">
    <property type="entry name" value="TRANSPOSASE"/>
    <property type="match status" value="1"/>
</dbReference>
<evidence type="ECO:0000259" key="1">
    <source>
        <dbReference type="Pfam" id="PF01609"/>
    </source>
</evidence>
<dbReference type="GO" id="GO:0006313">
    <property type="term" value="P:DNA transposition"/>
    <property type="evidence" value="ECO:0007669"/>
    <property type="project" value="InterPro"/>
</dbReference>
<dbReference type="InterPro" id="IPR002559">
    <property type="entry name" value="Transposase_11"/>
</dbReference>
<reference evidence="2 3" key="1">
    <citation type="submission" date="2016-10" db="EMBL/GenBank/DDBJ databases">
        <title>Comparative genomics uncovers the prolific and rare metabolic potential of the cyanobacterial genus Moorea.</title>
        <authorList>
            <person name="Leao T."/>
            <person name="Castelao G."/>
            <person name="Korobeynikov A."/>
            <person name="Monroe E.A."/>
            <person name="Podell S."/>
            <person name="Glukhov E."/>
            <person name="Allen E."/>
            <person name="Gerwick W.H."/>
            <person name="Gerwick L."/>
        </authorList>
    </citation>
    <scope>NUCLEOTIDE SEQUENCE [LARGE SCALE GENOMIC DNA]</scope>
    <source>
        <strain evidence="2 3">PNG5-198</strain>
    </source>
</reference>
<name>A0A1U7N492_9CYAN</name>
<dbReference type="PANTHER" id="PTHR30007">
    <property type="entry name" value="PHP DOMAIN PROTEIN"/>
    <property type="match status" value="1"/>
</dbReference>
<sequence length="148" mass="16453">MVFFMFIGQVVSGKCYPMTCLPFASVYGYFQKWQRLRIWQKIHDQLRSQIRFGQGRELQSTVGIADSQSVKTTEKRGQSAAHDGGKKVKGRKRHIVVDSLRLLIGVLVRSANGSERLGAVVILSEARLETEVIRSGLGGSRLSTGQKS</sequence>
<evidence type="ECO:0000313" key="2">
    <source>
        <dbReference type="EMBL" id="OLT60769.1"/>
    </source>
</evidence>
<dbReference type="GO" id="GO:0004803">
    <property type="term" value="F:transposase activity"/>
    <property type="evidence" value="ECO:0007669"/>
    <property type="project" value="InterPro"/>
</dbReference>
<gene>
    <name evidence="2" type="ORF">BJP37_18865</name>
</gene>
<keyword evidence="3" id="KW-1185">Reference proteome</keyword>
<protein>
    <recommendedName>
        <fullName evidence="1">Transposase IS4-like domain-containing protein</fullName>
    </recommendedName>
</protein>
<dbReference type="AlphaFoldDB" id="A0A1U7N492"/>
<organism evidence="2 3">
    <name type="scientific">Moorena bouillonii PNG</name>
    <dbReference type="NCBI Taxonomy" id="568701"/>
    <lineage>
        <taxon>Bacteria</taxon>
        <taxon>Bacillati</taxon>
        <taxon>Cyanobacteriota</taxon>
        <taxon>Cyanophyceae</taxon>
        <taxon>Coleofasciculales</taxon>
        <taxon>Coleofasciculaceae</taxon>
        <taxon>Moorena</taxon>
    </lineage>
</organism>
<comment type="caution">
    <text evidence="2">The sequence shown here is derived from an EMBL/GenBank/DDBJ whole genome shotgun (WGS) entry which is preliminary data.</text>
</comment>
<dbReference type="Pfam" id="PF01609">
    <property type="entry name" value="DDE_Tnp_1"/>
    <property type="match status" value="1"/>
</dbReference>
<dbReference type="EMBL" id="MKZS01000001">
    <property type="protein sequence ID" value="OLT60769.1"/>
    <property type="molecule type" value="Genomic_DNA"/>
</dbReference>